<sequence>MIKKTESLPCVVDKNEEMRFNHTDIVCRAPSTVLDISDQGLTNLQTTSTYLFYEEGSSPTVLDPNVSTFYVTGPIDSTTQLEKIQPYPRKWDSYRMHHIKEIKLSSDPSNPPCMVQHNASALVFSVAGYTGDFFTDFYDEFIPLFITINSVLSTRDHVLVISNAHDWWMWKYGDLLQSFTKHPIINLYNHTTTHCFPSATIGLISHGLMDKNPKHPKRLPISETILSFHALLQKTYGQNQNYTSIPLKSRPRLVLAGRKRAIGRLIMNQAEVKKIAEEEGFDVIEFEPNYATSMRKAYELMSSSHAMIGVHGAALTHFLLLRPGSVFMQVVPLGTQWLSEVCFGILAREMQLEYMEYKIGVEESSLVEKYGKEDIMIKDPEALLEKKGWSGETMELYLKKQNVRLDLVRLRGDLKKAFVKAKAFMEREG</sequence>
<comment type="caution">
    <text evidence="1">The sequence shown here is derived from an EMBL/GenBank/DDBJ whole genome shotgun (WGS) entry which is preliminary data.</text>
</comment>
<dbReference type="Proteomes" id="UP000828048">
    <property type="component" value="Chromosome 3"/>
</dbReference>
<name>A0ACB7YZ92_9ERIC</name>
<evidence type="ECO:0000313" key="1">
    <source>
        <dbReference type="EMBL" id="KAH7858856.1"/>
    </source>
</evidence>
<reference evidence="1 2" key="1">
    <citation type="journal article" date="2021" name="Hortic Res">
        <title>High-quality reference genome and annotation aids understanding of berry development for evergreen blueberry (Vaccinium darrowii).</title>
        <authorList>
            <person name="Yu J."/>
            <person name="Hulse-Kemp A.M."/>
            <person name="Babiker E."/>
            <person name="Staton M."/>
        </authorList>
    </citation>
    <scope>NUCLEOTIDE SEQUENCE [LARGE SCALE GENOMIC DNA]</scope>
    <source>
        <strain evidence="2">cv. NJ 8807/NJ 8810</strain>
        <tissue evidence="1">Young leaf</tissue>
    </source>
</reference>
<keyword evidence="2" id="KW-1185">Reference proteome</keyword>
<organism evidence="1 2">
    <name type="scientific">Vaccinium darrowii</name>
    <dbReference type="NCBI Taxonomy" id="229202"/>
    <lineage>
        <taxon>Eukaryota</taxon>
        <taxon>Viridiplantae</taxon>
        <taxon>Streptophyta</taxon>
        <taxon>Embryophyta</taxon>
        <taxon>Tracheophyta</taxon>
        <taxon>Spermatophyta</taxon>
        <taxon>Magnoliopsida</taxon>
        <taxon>eudicotyledons</taxon>
        <taxon>Gunneridae</taxon>
        <taxon>Pentapetalae</taxon>
        <taxon>asterids</taxon>
        <taxon>Ericales</taxon>
        <taxon>Ericaceae</taxon>
        <taxon>Vaccinioideae</taxon>
        <taxon>Vaccinieae</taxon>
        <taxon>Vaccinium</taxon>
    </lineage>
</organism>
<dbReference type="EMBL" id="CM037153">
    <property type="protein sequence ID" value="KAH7858856.1"/>
    <property type="molecule type" value="Genomic_DNA"/>
</dbReference>
<protein>
    <submittedName>
        <fullName evidence="1">Uncharacterized protein</fullName>
    </submittedName>
</protein>
<accession>A0ACB7YZ92</accession>
<evidence type="ECO:0000313" key="2">
    <source>
        <dbReference type="Proteomes" id="UP000828048"/>
    </source>
</evidence>
<gene>
    <name evidence="1" type="ORF">Vadar_028800</name>
</gene>
<proteinExistence type="predicted"/>